<keyword evidence="1" id="KW-0175">Coiled coil</keyword>
<dbReference type="GeneID" id="85323811"/>
<name>A0AA39ZSX2_9PEZI</name>
<keyword evidence="4" id="KW-1185">Reference proteome</keyword>
<feature type="region of interest" description="Disordered" evidence="2">
    <location>
        <begin position="1"/>
        <end position="24"/>
    </location>
</feature>
<protein>
    <submittedName>
        <fullName evidence="3">Uncharacterized protein</fullName>
    </submittedName>
</protein>
<accession>A0AA39ZSX2</accession>
<dbReference type="RefSeq" id="XP_060289904.1">
    <property type="nucleotide sequence ID" value="XM_060440541.1"/>
</dbReference>
<gene>
    <name evidence="3" type="ORF">B0T26DRAFT_680800</name>
</gene>
<feature type="region of interest" description="Disordered" evidence="2">
    <location>
        <begin position="263"/>
        <end position="297"/>
    </location>
</feature>
<reference evidence="3" key="1">
    <citation type="submission" date="2023-06" db="EMBL/GenBank/DDBJ databases">
        <title>Genome-scale phylogeny and comparative genomics of the fungal order Sordariales.</title>
        <authorList>
            <consortium name="Lawrence Berkeley National Laboratory"/>
            <person name="Hensen N."/>
            <person name="Bonometti L."/>
            <person name="Westerberg I."/>
            <person name="Brannstrom I.O."/>
            <person name="Guillou S."/>
            <person name="Cros-Aarteil S."/>
            <person name="Calhoun S."/>
            <person name="Haridas S."/>
            <person name="Kuo A."/>
            <person name="Mondo S."/>
            <person name="Pangilinan J."/>
            <person name="Riley R."/>
            <person name="LaButti K."/>
            <person name="Andreopoulos B."/>
            <person name="Lipzen A."/>
            <person name="Chen C."/>
            <person name="Yanf M."/>
            <person name="Daum C."/>
            <person name="Ng V."/>
            <person name="Clum A."/>
            <person name="Steindorff A."/>
            <person name="Ohm R."/>
            <person name="Martin F."/>
            <person name="Silar P."/>
            <person name="Natvig D."/>
            <person name="Lalanne C."/>
            <person name="Gautier V."/>
            <person name="Ament-velasquez S.L."/>
            <person name="Kruys A."/>
            <person name="Hutchinson M.I."/>
            <person name="Powell A.J."/>
            <person name="Barry K."/>
            <person name="Miller A.N."/>
            <person name="Grigoriev I.V."/>
            <person name="Debuchy R."/>
            <person name="Gladieux P."/>
            <person name="Thoren M.H."/>
            <person name="Johannesson H."/>
        </authorList>
    </citation>
    <scope>NUCLEOTIDE SEQUENCE</scope>
    <source>
        <strain evidence="3">SMH2392-1A</strain>
    </source>
</reference>
<evidence type="ECO:0000256" key="1">
    <source>
        <dbReference type="SAM" id="Coils"/>
    </source>
</evidence>
<sequence>MNKGSLHAATPMSRELLPVPTSSARAYGTPGVQLEALSVQRSDPSLGESEVASLEGREEDPVGYTLRLAAQSIAAARQDFFNELASARKKYETMKEQYEQASQFYFDLRGQYEDFLGEYNRISTDIVRGLDEQRQLKETAKIQLGHAHGELLALAAWKTSDPQARDDTIGILQKTIHGKNAKITNLEGELERRGKHAAEAIRGHNAAVAEVGRLNAIIMAHELRAGQLQKEEVAALTAKPDAQEPRPLSRQFTPAKEAMGMRFEEHDNMDSWSTVVNVGEESGEERRRKKPKQHHEW</sequence>
<dbReference type="AlphaFoldDB" id="A0AA39ZSX2"/>
<evidence type="ECO:0000313" key="4">
    <source>
        <dbReference type="Proteomes" id="UP001172101"/>
    </source>
</evidence>
<comment type="caution">
    <text evidence="3">The sequence shown here is derived from an EMBL/GenBank/DDBJ whole genome shotgun (WGS) entry which is preliminary data.</text>
</comment>
<dbReference type="Proteomes" id="UP001172101">
    <property type="component" value="Unassembled WGS sequence"/>
</dbReference>
<feature type="compositionally biased region" description="Basic residues" evidence="2">
    <location>
        <begin position="287"/>
        <end position="297"/>
    </location>
</feature>
<organism evidence="3 4">
    <name type="scientific">Lasiosphaeria miniovina</name>
    <dbReference type="NCBI Taxonomy" id="1954250"/>
    <lineage>
        <taxon>Eukaryota</taxon>
        <taxon>Fungi</taxon>
        <taxon>Dikarya</taxon>
        <taxon>Ascomycota</taxon>
        <taxon>Pezizomycotina</taxon>
        <taxon>Sordariomycetes</taxon>
        <taxon>Sordariomycetidae</taxon>
        <taxon>Sordariales</taxon>
        <taxon>Lasiosphaeriaceae</taxon>
        <taxon>Lasiosphaeria</taxon>
    </lineage>
</organism>
<proteinExistence type="predicted"/>
<dbReference type="EMBL" id="JAUIRO010000008">
    <property type="protein sequence ID" value="KAK0703045.1"/>
    <property type="molecule type" value="Genomic_DNA"/>
</dbReference>
<evidence type="ECO:0000256" key="2">
    <source>
        <dbReference type="SAM" id="MobiDB-lite"/>
    </source>
</evidence>
<feature type="coiled-coil region" evidence="1">
    <location>
        <begin position="77"/>
        <end position="104"/>
    </location>
</feature>
<evidence type="ECO:0000313" key="3">
    <source>
        <dbReference type="EMBL" id="KAK0703045.1"/>
    </source>
</evidence>